<dbReference type="STRING" id="6689.A0A3R7MVR1"/>
<keyword evidence="2" id="KW-1185">Reference proteome</keyword>
<dbReference type="PANTHER" id="PTHR21261:SF15">
    <property type="entry name" value="BEATEN PATH IIIA, ISOFORM D-RELATED"/>
    <property type="match status" value="1"/>
</dbReference>
<protein>
    <submittedName>
        <fullName evidence="1">Beat protein</fullName>
    </submittedName>
</protein>
<reference evidence="1 2" key="1">
    <citation type="submission" date="2018-04" db="EMBL/GenBank/DDBJ databases">
        <authorList>
            <person name="Zhang X."/>
            <person name="Yuan J."/>
            <person name="Li F."/>
            <person name="Xiang J."/>
        </authorList>
    </citation>
    <scope>NUCLEOTIDE SEQUENCE [LARGE SCALE GENOMIC DNA]</scope>
    <source>
        <tissue evidence="1">Muscle</tissue>
    </source>
</reference>
<dbReference type="PANTHER" id="PTHR21261">
    <property type="entry name" value="BEAT PROTEIN"/>
    <property type="match status" value="1"/>
</dbReference>
<name>A0A3R7MVR1_PENVA</name>
<comment type="caution">
    <text evidence="1">The sequence shown here is derived from an EMBL/GenBank/DDBJ whole genome shotgun (WGS) entry which is preliminary data.</text>
</comment>
<accession>A0A3R7MVR1</accession>
<dbReference type="OrthoDB" id="6419989at2759"/>
<proteinExistence type="predicted"/>
<evidence type="ECO:0000313" key="1">
    <source>
        <dbReference type="EMBL" id="ROT70899.1"/>
    </source>
</evidence>
<sequence>MHDNVNLNCTSFHSQPAAELTFYINGGPADPSWLVRYTPHEDPTTGLETSMLGLKFPLWPRLFRRGSTVTVKCTASILNMYFDSSEAVIQSDMPYHASIMEGRAAAATDSISTRSKVLSVLISTLLLLAVLH</sequence>
<dbReference type="Proteomes" id="UP000283509">
    <property type="component" value="Unassembled WGS sequence"/>
</dbReference>
<evidence type="ECO:0000313" key="2">
    <source>
        <dbReference type="Proteomes" id="UP000283509"/>
    </source>
</evidence>
<dbReference type="EMBL" id="QCYY01002372">
    <property type="protein sequence ID" value="ROT70899.1"/>
    <property type="molecule type" value="Genomic_DNA"/>
</dbReference>
<gene>
    <name evidence="1" type="ORF">C7M84_010795</name>
</gene>
<dbReference type="AlphaFoldDB" id="A0A3R7MVR1"/>
<reference evidence="1 2" key="2">
    <citation type="submission" date="2019-01" db="EMBL/GenBank/DDBJ databases">
        <title>The decoding of complex shrimp genome reveals the adaptation for benthos swimmer, frequently molting mechanism and breeding impact on genome.</title>
        <authorList>
            <person name="Sun Y."/>
            <person name="Gao Y."/>
            <person name="Yu Y."/>
        </authorList>
    </citation>
    <scope>NUCLEOTIDE SEQUENCE [LARGE SCALE GENOMIC DNA]</scope>
    <source>
        <tissue evidence="1">Muscle</tissue>
    </source>
</reference>
<organism evidence="1 2">
    <name type="scientific">Penaeus vannamei</name>
    <name type="common">Whiteleg shrimp</name>
    <name type="synonym">Litopenaeus vannamei</name>
    <dbReference type="NCBI Taxonomy" id="6689"/>
    <lineage>
        <taxon>Eukaryota</taxon>
        <taxon>Metazoa</taxon>
        <taxon>Ecdysozoa</taxon>
        <taxon>Arthropoda</taxon>
        <taxon>Crustacea</taxon>
        <taxon>Multicrustacea</taxon>
        <taxon>Malacostraca</taxon>
        <taxon>Eumalacostraca</taxon>
        <taxon>Eucarida</taxon>
        <taxon>Decapoda</taxon>
        <taxon>Dendrobranchiata</taxon>
        <taxon>Penaeoidea</taxon>
        <taxon>Penaeidae</taxon>
        <taxon>Penaeus</taxon>
    </lineage>
</organism>